<name>A0A0C5V444_9GAMM</name>
<proteinExistence type="predicted"/>
<gene>
    <name evidence="2" type="ORF">YC6258_02197</name>
</gene>
<dbReference type="EMBL" id="CP007142">
    <property type="protein sequence ID" value="AJQ94235.1"/>
    <property type="molecule type" value="Genomic_DNA"/>
</dbReference>
<dbReference type="STRING" id="1445510.YC6258_02197"/>
<dbReference type="KEGG" id="gsn:YC6258_02197"/>
<evidence type="ECO:0000259" key="1">
    <source>
        <dbReference type="Pfam" id="PF04965"/>
    </source>
</evidence>
<dbReference type="Proteomes" id="UP000032266">
    <property type="component" value="Chromosome"/>
</dbReference>
<dbReference type="HOGENOM" id="CLU_133204_0_0_6"/>
<dbReference type="SUPFAM" id="SSF160719">
    <property type="entry name" value="gpW/gp25-like"/>
    <property type="match status" value="1"/>
</dbReference>
<evidence type="ECO:0000313" key="3">
    <source>
        <dbReference type="Proteomes" id="UP000032266"/>
    </source>
</evidence>
<dbReference type="Gene3D" id="3.10.450.40">
    <property type="match status" value="1"/>
</dbReference>
<protein>
    <submittedName>
        <fullName evidence="2">Phage baseplate assembly protein W</fullName>
    </submittedName>
</protein>
<evidence type="ECO:0000313" key="2">
    <source>
        <dbReference type="EMBL" id="AJQ94235.1"/>
    </source>
</evidence>
<organism evidence="2 3">
    <name type="scientific">Gynuella sunshinyii YC6258</name>
    <dbReference type="NCBI Taxonomy" id="1445510"/>
    <lineage>
        <taxon>Bacteria</taxon>
        <taxon>Pseudomonadati</taxon>
        <taxon>Pseudomonadota</taxon>
        <taxon>Gammaproteobacteria</taxon>
        <taxon>Oceanospirillales</taxon>
        <taxon>Saccharospirillaceae</taxon>
        <taxon>Gynuella</taxon>
    </lineage>
</organism>
<keyword evidence="3" id="KW-1185">Reference proteome</keyword>
<dbReference type="RefSeq" id="WP_044616805.1">
    <property type="nucleotide sequence ID" value="NZ_CP007142.1"/>
</dbReference>
<dbReference type="Pfam" id="PF04965">
    <property type="entry name" value="GPW_gp25"/>
    <property type="match status" value="1"/>
</dbReference>
<dbReference type="AlphaFoldDB" id="A0A0C5V444"/>
<accession>A0A0C5V444</accession>
<reference evidence="2 3" key="1">
    <citation type="submission" date="2014-01" db="EMBL/GenBank/DDBJ databases">
        <title>Full genme sequencing of cellulolytic bacterium Gynuella sunshinyii YC6258T gen. nov., sp. nov.</title>
        <authorList>
            <person name="Khan H."/>
            <person name="Chung E.J."/>
            <person name="Chung Y.R."/>
        </authorList>
    </citation>
    <scope>NUCLEOTIDE SEQUENCE [LARGE SCALE GENOMIC DNA]</scope>
    <source>
        <strain evidence="2 3">YC6258</strain>
    </source>
</reference>
<dbReference type="InterPro" id="IPR007048">
    <property type="entry name" value="IraD/Gp25-like"/>
</dbReference>
<dbReference type="OrthoDB" id="9802846at2"/>
<sequence length="132" mass="15016">MSLNQLIGSGWSFPPRFQRPSTGPAMQADEALIQQSLFIMLNTRNGERLHNTAYGCNLKDYLFQPTDSETLTDIKEDIARSISQYEKRVTLEEITFNTDDLYDGLLDIQLSYRINSTNQAGNLVFPLYLTEG</sequence>
<feature type="domain" description="IraD/Gp25-like" evidence="1">
    <location>
        <begin position="29"/>
        <end position="118"/>
    </location>
</feature>